<dbReference type="EMBL" id="AGWL01000001">
    <property type="protein sequence ID" value="EKU95940.1"/>
    <property type="molecule type" value="Genomic_DNA"/>
</dbReference>
<evidence type="ECO:0000313" key="2">
    <source>
        <dbReference type="EMBL" id="EKU95940.1"/>
    </source>
</evidence>
<evidence type="ECO:0000313" key="3">
    <source>
        <dbReference type="Proteomes" id="UP000009888"/>
    </source>
</evidence>
<organism evidence="2 3">
    <name type="scientific">Actinobaculum massiliense ACS-171-V-Col2</name>
    <dbReference type="NCBI Taxonomy" id="883066"/>
    <lineage>
        <taxon>Bacteria</taxon>
        <taxon>Bacillati</taxon>
        <taxon>Actinomycetota</taxon>
        <taxon>Actinomycetes</taxon>
        <taxon>Actinomycetales</taxon>
        <taxon>Actinomycetaceae</taxon>
        <taxon>Actinobaculum</taxon>
    </lineage>
</organism>
<name>K9F3C6_9ACTO</name>
<dbReference type="RefSeq" id="WP_007000246.1">
    <property type="nucleotide sequence ID" value="NZ_JH992955.1"/>
</dbReference>
<protein>
    <submittedName>
        <fullName evidence="2">Uncharacterized protein</fullName>
    </submittedName>
</protein>
<reference evidence="2 3" key="1">
    <citation type="submission" date="2012-09" db="EMBL/GenBank/DDBJ databases">
        <title>The Genome Sequence of Actinobaculum massiliae ACS-171-V-COL2.</title>
        <authorList>
            <consortium name="The Broad Institute Genome Sequencing Platform"/>
            <person name="Earl A."/>
            <person name="Ward D."/>
            <person name="Feldgarden M."/>
            <person name="Gevers D."/>
            <person name="Saerens B."/>
            <person name="Vaneechoutte M."/>
            <person name="Walker B."/>
            <person name="Young S.K."/>
            <person name="Zeng Q."/>
            <person name="Gargeya S."/>
            <person name="Fitzgerald M."/>
            <person name="Haas B."/>
            <person name="Abouelleil A."/>
            <person name="Alvarado L."/>
            <person name="Arachchi H.M."/>
            <person name="Berlin A."/>
            <person name="Chapman S.B."/>
            <person name="Goldberg J."/>
            <person name="Griggs A."/>
            <person name="Gujja S."/>
            <person name="Hansen M."/>
            <person name="Howarth C."/>
            <person name="Imamovic A."/>
            <person name="Larimer J."/>
            <person name="McCowen C."/>
            <person name="Montmayeur A."/>
            <person name="Murphy C."/>
            <person name="Neiman D."/>
            <person name="Pearson M."/>
            <person name="Priest M."/>
            <person name="Roberts A."/>
            <person name="Saif S."/>
            <person name="Shea T."/>
            <person name="Sisk P."/>
            <person name="Sykes S."/>
            <person name="Wortman J."/>
            <person name="Nusbaum C."/>
            <person name="Birren B."/>
        </authorList>
    </citation>
    <scope>NUCLEOTIDE SEQUENCE [LARGE SCALE GENOMIC DNA]</scope>
    <source>
        <strain evidence="3">ACS-171-V-Col2</strain>
    </source>
</reference>
<dbReference type="Proteomes" id="UP000009888">
    <property type="component" value="Unassembled WGS sequence"/>
</dbReference>
<proteinExistence type="predicted"/>
<dbReference type="HOGENOM" id="CLU_2314117_0_0_11"/>
<feature type="signal peptide" evidence="1">
    <location>
        <begin position="1"/>
        <end position="15"/>
    </location>
</feature>
<keyword evidence="1" id="KW-0732">Signal</keyword>
<evidence type="ECO:0000256" key="1">
    <source>
        <dbReference type="SAM" id="SignalP"/>
    </source>
</evidence>
<dbReference type="PATRIC" id="fig|883066.3.peg.29"/>
<dbReference type="AlphaFoldDB" id="K9F3C6"/>
<comment type="caution">
    <text evidence="2">The sequence shown here is derived from an EMBL/GenBank/DDBJ whole genome shotgun (WGS) entry which is preliminary data.</text>
</comment>
<sequence length="99" mass="10596">MNAKALIGSACAALAAAFTFYFVSSPRTTTPETAAQHEFLDDASGFHIVKSVKTDGHLYTEVYGQNGTSMGGSIDFDTFSPDAVREETVQPDLIDDLTN</sequence>
<feature type="chain" id="PRO_5039550185" evidence="1">
    <location>
        <begin position="16"/>
        <end position="99"/>
    </location>
</feature>
<gene>
    <name evidence="2" type="ORF">HMPREF9233_00028</name>
</gene>
<keyword evidence="3" id="KW-1185">Reference proteome</keyword>
<accession>K9F3C6</accession>